<gene>
    <name evidence="2" type="ORF">WMW72_05865</name>
</gene>
<dbReference type="Proteomes" id="UP001469365">
    <property type="component" value="Unassembled WGS sequence"/>
</dbReference>
<name>A0ABU9DGY8_9BACL</name>
<reference evidence="2 3" key="1">
    <citation type="submission" date="2024-04" db="EMBL/GenBank/DDBJ databases">
        <title>draft genome sequnece of Paenibacillus filicis.</title>
        <authorList>
            <person name="Kim D.-U."/>
        </authorList>
    </citation>
    <scope>NUCLEOTIDE SEQUENCE [LARGE SCALE GENOMIC DNA]</scope>
    <source>
        <strain evidence="2 3">KACC14197</strain>
    </source>
</reference>
<accession>A0ABU9DGY8</accession>
<dbReference type="RefSeq" id="WP_341414479.1">
    <property type="nucleotide sequence ID" value="NZ_JBBPCC010000002.1"/>
</dbReference>
<proteinExistence type="predicted"/>
<keyword evidence="1" id="KW-0472">Membrane</keyword>
<organism evidence="2 3">
    <name type="scientific">Paenibacillus filicis</name>
    <dbReference type="NCBI Taxonomy" id="669464"/>
    <lineage>
        <taxon>Bacteria</taxon>
        <taxon>Bacillati</taxon>
        <taxon>Bacillota</taxon>
        <taxon>Bacilli</taxon>
        <taxon>Bacillales</taxon>
        <taxon>Paenibacillaceae</taxon>
        <taxon>Paenibacillus</taxon>
    </lineage>
</organism>
<keyword evidence="1" id="KW-0812">Transmembrane</keyword>
<protein>
    <submittedName>
        <fullName evidence="2">Uncharacterized protein</fullName>
    </submittedName>
</protein>
<dbReference type="EMBL" id="JBBPCC010000002">
    <property type="protein sequence ID" value="MEK8127437.1"/>
    <property type="molecule type" value="Genomic_DNA"/>
</dbReference>
<evidence type="ECO:0000313" key="2">
    <source>
        <dbReference type="EMBL" id="MEK8127437.1"/>
    </source>
</evidence>
<keyword evidence="1" id="KW-1133">Transmembrane helix</keyword>
<evidence type="ECO:0000313" key="3">
    <source>
        <dbReference type="Proteomes" id="UP001469365"/>
    </source>
</evidence>
<sequence>MEKRLTRTDYLFAITFIFMLVVAMGAFFYGLQLGQQRATEKYEEQLFKQKEQNDGFTAYHQQYLVSFYHTIYQPYREFHKAWFDKMDKLQSNHATDSSLLLKELAKQAQSVYDNLAQKSTPASSPLLQEAQKDYMKSLKLFSEALPGFAAKANAIPGSDLVAQLQADAYLGEARNFALKAENEYYDAIIKWAETSVPQFKPVDVTKPLAVKDWSPLSLNMKNAYLTNWLLSTRRYEAFTPQDLSGRIDDMIVSGQTKKMNLTDINAIAEMLVATDAVREGDFLRVKNKLYANETLPQLPFYTN</sequence>
<evidence type="ECO:0000256" key="1">
    <source>
        <dbReference type="SAM" id="Phobius"/>
    </source>
</evidence>
<comment type="caution">
    <text evidence="2">The sequence shown here is derived from an EMBL/GenBank/DDBJ whole genome shotgun (WGS) entry which is preliminary data.</text>
</comment>
<keyword evidence="3" id="KW-1185">Reference proteome</keyword>
<feature type="transmembrane region" description="Helical" evidence="1">
    <location>
        <begin position="12"/>
        <end position="31"/>
    </location>
</feature>